<dbReference type="InterPro" id="IPR051165">
    <property type="entry name" value="Multifunctional_ANK_Repeat"/>
</dbReference>
<dbReference type="Pfam" id="PF13637">
    <property type="entry name" value="Ank_4"/>
    <property type="match status" value="1"/>
</dbReference>
<dbReference type="PRINTS" id="PR01415">
    <property type="entry name" value="ANKYRIN"/>
</dbReference>
<feature type="repeat" description="ANK" evidence="3">
    <location>
        <begin position="306"/>
        <end position="338"/>
    </location>
</feature>
<keyword evidence="1" id="KW-0677">Repeat</keyword>
<sequence length="1422" mass="156682">MNASGSDMNTLLEACFEGRVGPASQLLNEVNFCKQQVTTPACVTTNRRNLLDSGETYYDINDALHVACCGKNLEILDLLLHHGADPNKSTMGSTFQFAYEFKKLSKCLPSYFLTAERFQGQALHFAAYANNTSIIEMLLDHDADINGTDCVGATPLLIAVKTGSIEVSKLLLERGASQICKDDGTTPLHAALGSGNCEISAITSALSNVENVSTRSLLVEMLLEHGGNPNCTNKRGQTPLHRAFADVAVIKILLKNGVDCHASDSNGRTALLNASWCIHEENHSIQTEAVKILLKHGADPNVADSYKHLPLLYACRSANPDVVKLLLDFGANANVFDIRGNPALHLALRIEEDVLEKQPTMSATQLAAKREVIHDIVKELLEHGADPSMPEQTWGKTALHIACSKGQLSIARELLIFAADPNIRDSDGNTPLHLLRDGVTRNSMSHEIAAVLLQYGAQADITNHSGDTLLHYACRSFNRSLIDTLLDGQAEPNVQDRLGNTSIMLLLKRIGRYHKTMSESEYNCAKMTIEALLDRGANPNVSNNTGQTPMMLMCLHCDCDTIKVLLKHEGLPQHRLCKCDSDFLVFYKRVLNHRPWVNGYHQLPPLDVGNPEQTAMCFIDNGAKITPDVISYACRAGHFAALKYMVSQDVDLNIPDSCGVYPLFYACSSPNANLSIVRFLLDSGADSNVCNPDGYLLPLSCDSSNFDVAKVLLQYNANPNLYCENTGSPLHVVLKYRTPNERLSYDSQLEIINALLEHGAEPNVVISKVSALQLACKNSCAIIVENLLNHGGDVHQKSDGNKSLLHSAVFHLERDSVVEREIIALLLKHGLDVDTADDFCNTALHYACDARQFATVYFMLERGASTRVANHVGDTPLHLLLGCWLDASQTAHQEQQGRVSDNLSDVANFVRALIQHGADPYQANKKMETPMYLAANMGSIPILQALLSACDGKVTFSAEQGKSPLIGAALAGHDEVIEYLTTLPGCCHKDSIKSFQLLSTTKWNAKTKGCQYLKRALELQSADTETVQSSMLAHESPETRSHCHTLQELHVLEASGSEEDFWHEALWIQEKLLAPMNPDLQLTLMENICQQYQQEENYVKSIPLWGKVIEIHSHHIESLKHESTSFDVLERCSKIVRPVELLAAEVTANIRQGVLDDALMNNIRQVIGLLVDVVQKLGRHAVACMEGDCSKMSLSQETKLRLIQKRIQAVACSYDTLWLLFALALDEKNFTACNYMHTKHLVATLNKATRGTGVRAFLLHGLCASTHIRDLTSASQSISSRSFRPKDLIGDHMNIRFTRLLSLMLECGYDVALKDTEGNTPLHYAVDQVPLEETAVSMRQYAVVKLLLEYGAHADSCNEAGLSPYIICQSRGDGHIRARIKSAVCQAHMLSLMCTTARVIKRSKLPYEQLLPNALVSFVALH</sequence>
<dbReference type="PROSITE" id="PS50297">
    <property type="entry name" value="ANK_REP_REGION"/>
    <property type="match status" value="8"/>
</dbReference>
<feature type="repeat" description="ANK" evidence="3">
    <location>
        <begin position="183"/>
        <end position="234"/>
    </location>
</feature>
<feature type="repeat" description="ANK" evidence="3">
    <location>
        <begin position="800"/>
        <end position="838"/>
    </location>
</feature>
<dbReference type="PANTHER" id="PTHR24123:SF33">
    <property type="entry name" value="PROTEIN HOS4"/>
    <property type="match status" value="1"/>
</dbReference>
<keyword evidence="2 3" id="KW-0040">ANK repeat</keyword>
<feature type="repeat" description="ANK" evidence="3">
    <location>
        <begin position="151"/>
        <end position="183"/>
    </location>
</feature>
<dbReference type="Proteomes" id="UP000695022">
    <property type="component" value="Unplaced"/>
</dbReference>
<feature type="repeat" description="ANK" evidence="3">
    <location>
        <begin position="427"/>
        <end position="464"/>
    </location>
</feature>
<feature type="repeat" description="ANK" evidence="3">
    <location>
        <begin position="394"/>
        <end position="426"/>
    </location>
</feature>
<gene>
    <name evidence="5" type="primary">LOC106821620</name>
</gene>
<evidence type="ECO:0000313" key="4">
    <source>
        <dbReference type="Proteomes" id="UP000695022"/>
    </source>
</evidence>
<feature type="repeat" description="ANK" evidence="3">
    <location>
        <begin position="658"/>
        <end position="692"/>
    </location>
</feature>
<dbReference type="Pfam" id="PF00023">
    <property type="entry name" value="Ank"/>
    <property type="match status" value="3"/>
</dbReference>
<feature type="repeat" description="ANK" evidence="3">
    <location>
        <begin position="266"/>
        <end position="305"/>
    </location>
</feature>
<feature type="repeat" description="ANK" evidence="3">
    <location>
        <begin position="122"/>
        <end position="150"/>
    </location>
</feature>
<dbReference type="GeneID" id="106821620"/>
<dbReference type="SMART" id="SM00248">
    <property type="entry name" value="ANK"/>
    <property type="match status" value="24"/>
</dbReference>
<evidence type="ECO:0000256" key="1">
    <source>
        <dbReference type="ARBA" id="ARBA00022737"/>
    </source>
</evidence>
<evidence type="ECO:0000313" key="5">
    <source>
        <dbReference type="RefSeq" id="XP_014681997.1"/>
    </source>
</evidence>
<proteinExistence type="predicted"/>
<keyword evidence="4" id="KW-1185">Reference proteome</keyword>
<dbReference type="InterPro" id="IPR036770">
    <property type="entry name" value="Ankyrin_rpt-contain_sf"/>
</dbReference>
<reference evidence="5" key="1">
    <citation type="submission" date="2025-08" db="UniProtKB">
        <authorList>
            <consortium name="RefSeq"/>
        </authorList>
    </citation>
    <scope>IDENTIFICATION</scope>
</reference>
<evidence type="ECO:0000256" key="2">
    <source>
        <dbReference type="ARBA" id="ARBA00023043"/>
    </source>
</evidence>
<organism evidence="4 5">
    <name type="scientific">Priapulus caudatus</name>
    <name type="common">Priapulid worm</name>
    <dbReference type="NCBI Taxonomy" id="37621"/>
    <lineage>
        <taxon>Eukaryota</taxon>
        <taxon>Metazoa</taxon>
        <taxon>Ecdysozoa</taxon>
        <taxon>Scalidophora</taxon>
        <taxon>Priapulida</taxon>
        <taxon>Priapulimorpha</taxon>
        <taxon>Priapulimorphida</taxon>
        <taxon>Priapulidae</taxon>
        <taxon>Priapulus</taxon>
    </lineage>
</organism>
<dbReference type="Gene3D" id="1.25.40.20">
    <property type="entry name" value="Ankyrin repeat-containing domain"/>
    <property type="match status" value="8"/>
</dbReference>
<dbReference type="PROSITE" id="PS50088">
    <property type="entry name" value="ANK_REPEAT"/>
    <property type="match status" value="12"/>
</dbReference>
<dbReference type="RefSeq" id="XP_014681997.1">
    <property type="nucleotide sequence ID" value="XM_014826511.1"/>
</dbReference>
<dbReference type="InterPro" id="IPR002110">
    <property type="entry name" value="Ankyrin_rpt"/>
</dbReference>
<evidence type="ECO:0000256" key="3">
    <source>
        <dbReference type="PROSITE-ProRule" id="PRU00023"/>
    </source>
</evidence>
<feature type="repeat" description="ANK" evidence="3">
    <location>
        <begin position="465"/>
        <end position="497"/>
    </location>
</feature>
<dbReference type="SUPFAM" id="SSF48403">
    <property type="entry name" value="Ankyrin repeat"/>
    <property type="match status" value="5"/>
</dbReference>
<feature type="repeat" description="ANK" evidence="3">
    <location>
        <begin position="59"/>
        <end position="91"/>
    </location>
</feature>
<dbReference type="PANTHER" id="PTHR24123">
    <property type="entry name" value="ANKYRIN REPEAT-CONTAINING"/>
    <property type="match status" value="1"/>
</dbReference>
<dbReference type="Pfam" id="PF12796">
    <property type="entry name" value="Ank_2"/>
    <property type="match status" value="6"/>
</dbReference>
<accession>A0ABM1FC26</accession>
<protein>
    <submittedName>
        <fullName evidence="5">Serine/threonine-protein phosphatase 6 regulatory ankyrin repeat subunit B-like</fullName>
    </submittedName>
</protein>
<name>A0ABM1FC26_PRICU</name>
<feature type="repeat" description="ANK" evidence="3">
    <location>
        <begin position="1317"/>
        <end position="1359"/>
    </location>
</feature>